<dbReference type="PANTHER" id="PTHR46082">
    <property type="entry name" value="ATP/GTP-BINDING PROTEIN-RELATED"/>
    <property type="match status" value="1"/>
</dbReference>
<dbReference type="Pfam" id="PF13424">
    <property type="entry name" value="TPR_12"/>
    <property type="match status" value="3"/>
</dbReference>
<dbReference type="InterPro" id="IPR011990">
    <property type="entry name" value="TPR-like_helical_dom_sf"/>
</dbReference>
<evidence type="ECO:0000313" key="3">
    <source>
        <dbReference type="Proteomes" id="UP000654922"/>
    </source>
</evidence>
<dbReference type="SUPFAM" id="SSF48452">
    <property type="entry name" value="TPR-like"/>
    <property type="match status" value="3"/>
</dbReference>
<evidence type="ECO:0000259" key="1">
    <source>
        <dbReference type="Pfam" id="PF25000"/>
    </source>
</evidence>
<dbReference type="Gene3D" id="3.40.50.300">
    <property type="entry name" value="P-loop containing nucleotide triphosphate hydrolases"/>
    <property type="match status" value="1"/>
</dbReference>
<dbReference type="InterPro" id="IPR053137">
    <property type="entry name" value="NLR-like"/>
</dbReference>
<dbReference type="Pfam" id="PF25000">
    <property type="entry name" value="DUF7779"/>
    <property type="match status" value="1"/>
</dbReference>
<comment type="caution">
    <text evidence="2">The sequence shown here is derived from an EMBL/GenBank/DDBJ whole genome shotgun (WGS) entry which is preliminary data.</text>
</comment>
<protein>
    <recommendedName>
        <fullName evidence="1">DUF7779 domain-containing protein</fullName>
    </recommendedName>
</protein>
<dbReference type="InterPro" id="IPR027417">
    <property type="entry name" value="P-loop_NTPase"/>
</dbReference>
<dbReference type="InterPro" id="IPR056681">
    <property type="entry name" value="DUF7779"/>
</dbReference>
<feature type="domain" description="DUF7779" evidence="1">
    <location>
        <begin position="308"/>
        <end position="407"/>
    </location>
</feature>
<dbReference type="EMBL" id="JACBAE010001396">
    <property type="protein sequence ID" value="KAF7156689.1"/>
    <property type="molecule type" value="Genomic_DNA"/>
</dbReference>
<name>A0A8H6ULZ7_9EURO</name>
<dbReference type="InterPro" id="IPR019734">
    <property type="entry name" value="TPR_rpt"/>
</dbReference>
<sequence length="866" mass="98453">MEPTISFGERNAGLQVGVSNASITANFYSQPERPETPPHPVSTVPFRRDPDFVDHGTLLDQIHEKFLVPASRIALVGLGGVGKSQLAIEYSHRVREHSPETWVFWIHASNVARFEQGFREIAERVKITGRQDPKANIYQLVHAWLQNGRMGRWVLILDNVDDDHFLRRPPFISQDPTERDRDRSLDRPLWAYLPQSTHGSLIITTRNRAVALRMAEERDIITVHPMDIMKLTAALECMPLAIVQAASYIRERAPRSSVKQYLQEFESSDSTKLSLLGHEEGQLRRDWEARNSIIRTWQISFDHILQERPSAANLLALMSLFDRQGIHQCLLQDFSHVKRSNTDQEKCLDAVDSYTMDNTGSLVQYNVDERFEDDIRTLRNFSLITVNTDAVSFRMHRLVQLAVQKWLEAHGQLERWKLSSIRSLAREFPPGEFENWRKCQLLFPHTKLAMSEQLDTEDSLALLLHKAAIYAWRKGDLNEAEDMAIKALKMRETLFGKESFETLSSISLLGLVLDDQGKYDEALVMHRQAVAGFKKLLGTDHRSSLVSLNNLGLVLRSRGEHEEAETMLRKALAGSEKVLGLDHPTTLMCIGNLGTVLTLRGKHMEGERLCREALSGFAKTFGDDHPSTLTSVHKLAMAVKFQGRFAEAEMLYRRALAGYEKMTGISHLDMLMTTSELGSVLGYQGKYQEAELMNRQVLASYEQRLRANHPLKLVAMNNVASTLMWQGKYREAEGLLQQTLTGSQEVFGADHPGTVTSVDNLGFALASLGKYKDAEAMHQRELAVREKTLGAEYSDTVVSMRHLSDIWKKQGRDIEAIELLERVVRLQCQSLGAKHPQTRSSMAELDKWKVSYHVALSYLLYREFYC</sequence>
<accession>A0A8H6ULZ7</accession>
<dbReference type="Gene3D" id="1.25.40.10">
    <property type="entry name" value="Tetratricopeptide repeat domain"/>
    <property type="match status" value="2"/>
</dbReference>
<organism evidence="2 3">
    <name type="scientific">Aspergillus felis</name>
    <dbReference type="NCBI Taxonomy" id="1287682"/>
    <lineage>
        <taxon>Eukaryota</taxon>
        <taxon>Fungi</taxon>
        <taxon>Dikarya</taxon>
        <taxon>Ascomycota</taxon>
        <taxon>Pezizomycotina</taxon>
        <taxon>Eurotiomycetes</taxon>
        <taxon>Eurotiomycetidae</taxon>
        <taxon>Eurotiales</taxon>
        <taxon>Aspergillaceae</taxon>
        <taxon>Aspergillus</taxon>
        <taxon>Aspergillus subgen. Fumigati</taxon>
    </lineage>
</organism>
<dbReference type="AlphaFoldDB" id="A0A8H6ULZ7"/>
<proteinExistence type="predicted"/>
<dbReference type="Proteomes" id="UP000654922">
    <property type="component" value="Unassembled WGS sequence"/>
</dbReference>
<evidence type="ECO:0000313" key="2">
    <source>
        <dbReference type="EMBL" id="KAF7156689.1"/>
    </source>
</evidence>
<dbReference type="Pfam" id="PF13374">
    <property type="entry name" value="TPR_10"/>
    <property type="match status" value="3"/>
</dbReference>
<reference evidence="2" key="1">
    <citation type="submission" date="2020-06" db="EMBL/GenBank/DDBJ databases">
        <title>Draft genome sequences of strains closely related to Aspergillus parafelis and Aspergillus hiratsukae.</title>
        <authorList>
            <person name="Dos Santos R.A.C."/>
            <person name="Rivero-Menendez O."/>
            <person name="Steenwyk J.L."/>
            <person name="Mead M.E."/>
            <person name="Goldman G.H."/>
            <person name="Alastruey-Izquierdo A."/>
            <person name="Rokas A."/>
        </authorList>
    </citation>
    <scope>NUCLEOTIDE SEQUENCE</scope>
    <source>
        <strain evidence="2">CNM-CM5623</strain>
    </source>
</reference>
<dbReference type="PANTHER" id="PTHR46082:SF6">
    <property type="entry name" value="AAA+ ATPASE DOMAIN-CONTAINING PROTEIN-RELATED"/>
    <property type="match status" value="1"/>
</dbReference>
<gene>
    <name evidence="2" type="ORF">CNMCM5623_000362</name>
</gene>
<dbReference type="SMART" id="SM00028">
    <property type="entry name" value="TPR"/>
    <property type="match status" value="6"/>
</dbReference>
<dbReference type="OrthoDB" id="1658288at2759"/>
<dbReference type="SUPFAM" id="SSF52540">
    <property type="entry name" value="P-loop containing nucleoside triphosphate hydrolases"/>
    <property type="match status" value="1"/>
</dbReference>